<sequence>MEEEHHPLQSRPEIERVMEEEHHPLQSRPEKEREREREREKGDDETVEAKPGPWRTRFPGGEILGVAEVFDGGEGEGEPLGEVNASDDGEGDDLVEDGHESGGAEEEEDGGGGDFCSGNLGCGEVGDFGDGSGDKGGGEVEVGN</sequence>
<comment type="caution">
    <text evidence="2">The sequence shown here is derived from an EMBL/GenBank/DDBJ whole genome shotgun (WGS) entry which is preliminary data.</text>
</comment>
<gene>
    <name evidence="2" type="ORF">Acr_00g0090640</name>
</gene>
<evidence type="ECO:0000313" key="2">
    <source>
        <dbReference type="EMBL" id="GFS44476.1"/>
    </source>
</evidence>
<evidence type="ECO:0000313" key="3">
    <source>
        <dbReference type="Proteomes" id="UP000585474"/>
    </source>
</evidence>
<dbReference type="EMBL" id="BJWL01000438">
    <property type="protein sequence ID" value="GFS44476.1"/>
    <property type="molecule type" value="Genomic_DNA"/>
</dbReference>
<feature type="compositionally biased region" description="Acidic residues" evidence="1">
    <location>
        <begin position="71"/>
        <end position="95"/>
    </location>
</feature>
<proteinExistence type="predicted"/>
<name>A0A7J0DYT5_9ERIC</name>
<keyword evidence="3" id="KW-1185">Reference proteome</keyword>
<feature type="compositionally biased region" description="Basic and acidic residues" evidence="1">
    <location>
        <begin position="1"/>
        <end position="48"/>
    </location>
</feature>
<dbReference type="Proteomes" id="UP000585474">
    <property type="component" value="Unassembled WGS sequence"/>
</dbReference>
<keyword evidence="2" id="KW-0472">Membrane</keyword>
<keyword evidence="2" id="KW-0812">Transmembrane</keyword>
<protein>
    <submittedName>
        <fullName evidence="2">Sulfate transmembrane transporter</fullName>
    </submittedName>
</protein>
<evidence type="ECO:0000256" key="1">
    <source>
        <dbReference type="SAM" id="MobiDB-lite"/>
    </source>
</evidence>
<dbReference type="AlphaFoldDB" id="A0A7J0DYT5"/>
<reference evidence="3" key="1">
    <citation type="submission" date="2019-07" db="EMBL/GenBank/DDBJ databases">
        <title>De Novo Assembly of kiwifruit Actinidia rufa.</title>
        <authorList>
            <person name="Sugita-Konishi S."/>
            <person name="Sato K."/>
            <person name="Mori E."/>
            <person name="Abe Y."/>
            <person name="Kisaki G."/>
            <person name="Hamano K."/>
            <person name="Suezawa K."/>
            <person name="Otani M."/>
            <person name="Fukuda T."/>
            <person name="Manabe T."/>
            <person name="Gomi K."/>
            <person name="Tabuchi M."/>
            <person name="Akimitsu K."/>
            <person name="Kataoka I."/>
        </authorList>
    </citation>
    <scope>NUCLEOTIDE SEQUENCE [LARGE SCALE GENOMIC DNA]</scope>
    <source>
        <strain evidence="3">cv. Fuchu</strain>
    </source>
</reference>
<accession>A0A7J0DYT5</accession>
<feature type="region of interest" description="Disordered" evidence="1">
    <location>
        <begin position="1"/>
        <end position="144"/>
    </location>
</feature>
<organism evidence="2 3">
    <name type="scientific">Actinidia rufa</name>
    <dbReference type="NCBI Taxonomy" id="165716"/>
    <lineage>
        <taxon>Eukaryota</taxon>
        <taxon>Viridiplantae</taxon>
        <taxon>Streptophyta</taxon>
        <taxon>Embryophyta</taxon>
        <taxon>Tracheophyta</taxon>
        <taxon>Spermatophyta</taxon>
        <taxon>Magnoliopsida</taxon>
        <taxon>eudicotyledons</taxon>
        <taxon>Gunneridae</taxon>
        <taxon>Pentapetalae</taxon>
        <taxon>asterids</taxon>
        <taxon>Ericales</taxon>
        <taxon>Actinidiaceae</taxon>
        <taxon>Actinidia</taxon>
    </lineage>
</organism>
<feature type="compositionally biased region" description="Gly residues" evidence="1">
    <location>
        <begin position="112"/>
        <end position="131"/>
    </location>
</feature>